<sequence>MTMIRRQWFEVPIAVDLRWFVAFAMGFKFEPQNFFCYFLFRIQGNCTQSITLCCIIK</sequence>
<organism evidence="1">
    <name type="scientific">Panicum hallii</name>
    <dbReference type="NCBI Taxonomy" id="206008"/>
    <lineage>
        <taxon>Eukaryota</taxon>
        <taxon>Viridiplantae</taxon>
        <taxon>Streptophyta</taxon>
        <taxon>Embryophyta</taxon>
        <taxon>Tracheophyta</taxon>
        <taxon>Spermatophyta</taxon>
        <taxon>Magnoliopsida</taxon>
        <taxon>Liliopsida</taxon>
        <taxon>Poales</taxon>
        <taxon>Poaceae</taxon>
        <taxon>PACMAD clade</taxon>
        <taxon>Panicoideae</taxon>
        <taxon>Panicodae</taxon>
        <taxon>Paniceae</taxon>
        <taxon>Panicinae</taxon>
        <taxon>Panicum</taxon>
        <taxon>Panicum sect. Panicum</taxon>
    </lineage>
</organism>
<dbReference type="EMBL" id="CM008049">
    <property type="protein sequence ID" value="PVH48529.1"/>
    <property type="molecule type" value="Genomic_DNA"/>
</dbReference>
<protein>
    <submittedName>
        <fullName evidence="1">Uncharacterized protein</fullName>
    </submittedName>
</protein>
<reference evidence="1" key="1">
    <citation type="submission" date="2018-04" db="EMBL/GenBank/DDBJ databases">
        <title>WGS assembly of Panicum hallii.</title>
        <authorList>
            <person name="Lovell J."/>
            <person name="Jenkins J."/>
            <person name="Lowry D."/>
            <person name="Mamidi S."/>
            <person name="Sreedasyam A."/>
            <person name="Weng X."/>
            <person name="Barry K."/>
            <person name="Bonette J."/>
            <person name="Campitelli B."/>
            <person name="Daum C."/>
            <person name="Gordon S."/>
            <person name="Gould B."/>
            <person name="Lipzen A."/>
            <person name="Macqueen A."/>
            <person name="Palacio-Mejia J."/>
            <person name="Plott C."/>
            <person name="Shakirov E."/>
            <person name="Shu S."/>
            <person name="Yoshinaga Y."/>
            <person name="Zane M."/>
            <person name="Rokhsar D."/>
            <person name="Grimwood J."/>
            <person name="Schmutz J."/>
            <person name="Juenger T."/>
        </authorList>
    </citation>
    <scope>NUCLEOTIDE SEQUENCE [LARGE SCALE GENOMIC DNA]</scope>
    <source>
        <strain evidence="1">FIL2</strain>
    </source>
</reference>
<accession>A0A2T8JF46</accession>
<gene>
    <name evidence="1" type="ORF">PAHAL_4G350300</name>
</gene>
<proteinExistence type="predicted"/>
<dbReference type="AlphaFoldDB" id="A0A2T8JF46"/>
<dbReference type="Gramene" id="PVH48529">
    <property type="protein sequence ID" value="PVH48529"/>
    <property type="gene ID" value="PAHAL_4G350300"/>
</dbReference>
<dbReference type="Proteomes" id="UP000243499">
    <property type="component" value="Chromosome 4"/>
</dbReference>
<evidence type="ECO:0000313" key="1">
    <source>
        <dbReference type="EMBL" id="PVH48529.1"/>
    </source>
</evidence>
<name>A0A2T8JF46_9POAL</name>